<dbReference type="RefSeq" id="WP_024923982.1">
    <property type="nucleotide sequence ID" value="NZ_MDEO01000032.1"/>
</dbReference>
<keyword evidence="1" id="KW-0805">Transcription regulation</keyword>
<dbReference type="Proteomes" id="UP000094412">
    <property type="component" value="Unassembled WGS sequence"/>
</dbReference>
<evidence type="ECO:0000313" key="6">
    <source>
        <dbReference type="EMBL" id="OCX17853.1"/>
    </source>
</evidence>
<keyword evidence="3" id="KW-0804">Transcription</keyword>
<reference evidence="6 7" key="1">
    <citation type="submission" date="2016-08" db="EMBL/GenBank/DDBJ databases">
        <title>Whole genome sequence of Mesorhizobium sp. strain UASWS1009 isolated from industrial sewage.</title>
        <authorList>
            <person name="Crovadore J."/>
            <person name="Calmin G."/>
            <person name="Chablais R."/>
            <person name="Cochard B."/>
            <person name="Lefort F."/>
        </authorList>
    </citation>
    <scope>NUCLEOTIDE SEQUENCE [LARGE SCALE GENOMIC DNA]</scope>
    <source>
        <strain evidence="6 7">UASWS1009</strain>
    </source>
</reference>
<evidence type="ECO:0000259" key="5">
    <source>
        <dbReference type="PROSITE" id="PS50977"/>
    </source>
</evidence>
<keyword evidence="2 4" id="KW-0238">DNA-binding</keyword>
<dbReference type="SUPFAM" id="SSF48498">
    <property type="entry name" value="Tetracyclin repressor-like, C-terminal domain"/>
    <property type="match status" value="1"/>
</dbReference>
<protein>
    <recommendedName>
        <fullName evidence="5">HTH tetR-type domain-containing protein</fullName>
    </recommendedName>
</protein>
<dbReference type="STRING" id="1566387.QV13_14185"/>
<feature type="DNA-binding region" description="H-T-H motif" evidence="4">
    <location>
        <begin position="44"/>
        <end position="63"/>
    </location>
</feature>
<evidence type="ECO:0000256" key="3">
    <source>
        <dbReference type="ARBA" id="ARBA00023163"/>
    </source>
</evidence>
<dbReference type="Gene3D" id="1.10.357.10">
    <property type="entry name" value="Tetracycline Repressor, domain 2"/>
    <property type="match status" value="1"/>
</dbReference>
<dbReference type="SUPFAM" id="SSF46689">
    <property type="entry name" value="Homeodomain-like"/>
    <property type="match status" value="1"/>
</dbReference>
<accession>A0A1C2DT89</accession>
<dbReference type="OrthoDB" id="7584337at2"/>
<dbReference type="PANTHER" id="PTHR30055:SF234">
    <property type="entry name" value="HTH-TYPE TRANSCRIPTIONAL REGULATOR BETI"/>
    <property type="match status" value="1"/>
</dbReference>
<dbReference type="GO" id="GO:0000976">
    <property type="term" value="F:transcription cis-regulatory region binding"/>
    <property type="evidence" value="ECO:0007669"/>
    <property type="project" value="TreeGrafter"/>
</dbReference>
<dbReference type="GO" id="GO:0003700">
    <property type="term" value="F:DNA-binding transcription factor activity"/>
    <property type="evidence" value="ECO:0007669"/>
    <property type="project" value="TreeGrafter"/>
</dbReference>
<proteinExistence type="predicted"/>
<gene>
    <name evidence="6" type="ORF">QV13_14185</name>
</gene>
<evidence type="ECO:0000256" key="4">
    <source>
        <dbReference type="PROSITE-ProRule" id="PRU00335"/>
    </source>
</evidence>
<dbReference type="InterPro" id="IPR001647">
    <property type="entry name" value="HTH_TetR"/>
</dbReference>
<dbReference type="Pfam" id="PF00440">
    <property type="entry name" value="TetR_N"/>
    <property type="match status" value="1"/>
</dbReference>
<feature type="domain" description="HTH tetR-type" evidence="5">
    <location>
        <begin position="21"/>
        <end position="81"/>
    </location>
</feature>
<dbReference type="AlphaFoldDB" id="A0A1C2DT89"/>
<dbReference type="PROSITE" id="PS50977">
    <property type="entry name" value="HTH_TETR_2"/>
    <property type="match status" value="1"/>
</dbReference>
<evidence type="ECO:0000256" key="1">
    <source>
        <dbReference type="ARBA" id="ARBA00023015"/>
    </source>
</evidence>
<dbReference type="InterPro" id="IPR036271">
    <property type="entry name" value="Tet_transcr_reg_TetR-rel_C_sf"/>
</dbReference>
<dbReference type="EMBL" id="MDEO01000032">
    <property type="protein sequence ID" value="OCX17853.1"/>
    <property type="molecule type" value="Genomic_DNA"/>
</dbReference>
<evidence type="ECO:0000313" key="7">
    <source>
        <dbReference type="Proteomes" id="UP000094412"/>
    </source>
</evidence>
<name>A0A1C2DT89_9HYPH</name>
<organism evidence="6 7">
    <name type="scientific">Mesorhizobium hungaricum</name>
    <dbReference type="NCBI Taxonomy" id="1566387"/>
    <lineage>
        <taxon>Bacteria</taxon>
        <taxon>Pseudomonadati</taxon>
        <taxon>Pseudomonadota</taxon>
        <taxon>Alphaproteobacteria</taxon>
        <taxon>Hyphomicrobiales</taxon>
        <taxon>Phyllobacteriaceae</taxon>
        <taxon>Mesorhizobium</taxon>
    </lineage>
</organism>
<dbReference type="InterPro" id="IPR009057">
    <property type="entry name" value="Homeodomain-like_sf"/>
</dbReference>
<dbReference type="PRINTS" id="PR00455">
    <property type="entry name" value="HTHTETR"/>
</dbReference>
<sequence>MTETVKSVRSYSSARRQDAAEATRRVILEAARRLFERDGYVAASMQAIANEANVATKTVYLVFGSKADLLRAVWANRLAPGEANVPVLERTWYKQVLKDGDPRQKLRLMVEHSVSVKSRSARLIEVIRSATADNDVRALWNEIDTKLHDVAEEFVKQLSALDALRSGVTVREAADALWALNHPTVWQLLVAEQGWTTTAYAIWIERTLAAELLRAS</sequence>
<keyword evidence="7" id="KW-1185">Reference proteome</keyword>
<dbReference type="PANTHER" id="PTHR30055">
    <property type="entry name" value="HTH-TYPE TRANSCRIPTIONAL REGULATOR RUTR"/>
    <property type="match status" value="1"/>
</dbReference>
<comment type="caution">
    <text evidence="6">The sequence shown here is derived from an EMBL/GenBank/DDBJ whole genome shotgun (WGS) entry which is preliminary data.</text>
</comment>
<dbReference type="InterPro" id="IPR050109">
    <property type="entry name" value="HTH-type_TetR-like_transc_reg"/>
</dbReference>
<evidence type="ECO:0000256" key="2">
    <source>
        <dbReference type="ARBA" id="ARBA00023125"/>
    </source>
</evidence>